<comment type="function">
    <text evidence="5">Involved in RNA polymerase III-mediated transcription. Integral, tightly associated component of the DNA-binding TFIIIC2 subcomplex that directly binds tRNA and virus-associated RNA promoters.</text>
</comment>
<reference evidence="13 14" key="1">
    <citation type="submission" date="2017-08" db="EMBL/GenBank/DDBJ databases">
        <title>USMARCv1.0.</title>
        <authorList>
            <person name="Hannum G.I."/>
            <person name="Koren S."/>
            <person name="Schroeder S.G."/>
            <person name="Chin S.C."/>
            <person name="Nonneman D.J."/>
            <person name="Becker S.A."/>
            <person name="Rosen B.D."/>
            <person name="Bickhart D.M."/>
            <person name="Putnam N.H."/>
            <person name="Green R.E."/>
            <person name="Tuggle C.K."/>
            <person name="Liu H."/>
            <person name="Rohrer G.A."/>
            <person name="Warr A."/>
            <person name="Hall R."/>
            <person name="Kim K."/>
            <person name="Hume D.A."/>
            <person name="Talbot R."/>
            <person name="Chow W."/>
            <person name="Howe K."/>
            <person name="Schwartz A.S."/>
            <person name="Watson M."/>
            <person name="Archibald A.L."/>
            <person name="Phillippy A.M."/>
            <person name="Smith T.P.L."/>
        </authorList>
    </citation>
    <scope>NUCLEOTIDE SEQUENCE [LARGE SCALE GENOMIC DNA]</scope>
</reference>
<evidence type="ECO:0000256" key="4">
    <source>
        <dbReference type="ARBA" id="ARBA00023242"/>
    </source>
</evidence>
<dbReference type="InterPro" id="IPR042771">
    <property type="entry name" value="GTF3C6-like"/>
</dbReference>
<evidence type="ECO:0000259" key="12">
    <source>
        <dbReference type="Pfam" id="PF10419"/>
    </source>
</evidence>
<keyword evidence="4" id="KW-0539">Nucleus</keyword>
<protein>
    <recommendedName>
        <fullName evidence="8">General transcription factor 3C polypeptide 6</fullName>
    </recommendedName>
    <alternativeName>
        <fullName evidence="10">Transcription factor IIIC 35 kDa subunit</fullName>
    </alternativeName>
    <alternativeName>
        <fullName evidence="9">Transcription factor IIIC subunit 6</fullName>
    </alternativeName>
</protein>
<feature type="domain" description="Transcription factor TFIIIC triple barrel" evidence="12">
    <location>
        <begin position="110"/>
        <end position="203"/>
    </location>
</feature>
<dbReference type="PANTHER" id="PTHR21860">
    <property type="entry name" value="TRANSCRIPTION INITIATION FACTOR IIIC TFIIIC , POLYPEPTIDE 6-RELATED"/>
    <property type="match status" value="1"/>
</dbReference>
<organism evidence="13 14">
    <name type="scientific">Sus scrofa</name>
    <name type="common">Pig</name>
    <dbReference type="NCBI Taxonomy" id="9823"/>
    <lineage>
        <taxon>Eukaryota</taxon>
        <taxon>Metazoa</taxon>
        <taxon>Chordata</taxon>
        <taxon>Craniata</taxon>
        <taxon>Vertebrata</taxon>
        <taxon>Euteleostomi</taxon>
        <taxon>Mammalia</taxon>
        <taxon>Eutheria</taxon>
        <taxon>Laurasiatheria</taxon>
        <taxon>Artiodactyla</taxon>
        <taxon>Suina</taxon>
        <taxon>Suidae</taxon>
        <taxon>Sus</taxon>
    </lineage>
</organism>
<evidence type="ECO:0000256" key="6">
    <source>
        <dbReference type="ARBA" id="ARBA00061245"/>
    </source>
</evidence>
<proteinExistence type="inferred from homology"/>
<evidence type="ECO:0000256" key="11">
    <source>
        <dbReference type="SAM" id="MobiDB-lite"/>
    </source>
</evidence>
<evidence type="ECO:0000256" key="9">
    <source>
        <dbReference type="ARBA" id="ARBA00078626"/>
    </source>
</evidence>
<evidence type="ECO:0000256" key="2">
    <source>
        <dbReference type="ARBA" id="ARBA00023125"/>
    </source>
</evidence>
<dbReference type="Proteomes" id="UP000314985">
    <property type="component" value="Chromosome 1"/>
</dbReference>
<evidence type="ECO:0000256" key="5">
    <source>
        <dbReference type="ARBA" id="ARBA00057927"/>
    </source>
</evidence>
<accession>A0A4X1VAG0</accession>
<dbReference type="GO" id="GO:0006383">
    <property type="term" value="P:transcription by RNA polymerase III"/>
    <property type="evidence" value="ECO:0007669"/>
    <property type="project" value="InterPro"/>
</dbReference>
<feature type="region of interest" description="Disordered" evidence="11">
    <location>
        <begin position="21"/>
        <end position="44"/>
    </location>
</feature>
<dbReference type="AlphaFoldDB" id="A0A4X1VAG0"/>
<evidence type="ECO:0000256" key="10">
    <source>
        <dbReference type="ARBA" id="ARBA00079095"/>
    </source>
</evidence>
<reference evidence="13" key="2">
    <citation type="submission" date="2025-08" db="UniProtKB">
        <authorList>
            <consortium name="Ensembl"/>
        </authorList>
    </citation>
    <scope>IDENTIFICATION</scope>
</reference>
<evidence type="ECO:0000313" key="14">
    <source>
        <dbReference type="Proteomes" id="UP000314985"/>
    </source>
</evidence>
<feature type="region of interest" description="Disordered" evidence="11">
    <location>
        <begin position="267"/>
        <end position="312"/>
    </location>
</feature>
<dbReference type="GO" id="GO:0005634">
    <property type="term" value="C:nucleus"/>
    <property type="evidence" value="ECO:0007669"/>
    <property type="project" value="UniProtKB-SubCell"/>
</dbReference>
<keyword evidence="2" id="KW-0238">DNA-binding</keyword>
<comment type="similarity">
    <text evidence="6">Belongs to the TFIIIC subunit 6 family.</text>
</comment>
<evidence type="ECO:0000256" key="8">
    <source>
        <dbReference type="ARBA" id="ARBA00069552"/>
    </source>
</evidence>
<comment type="subcellular location">
    <subcellularLocation>
        <location evidence="1">Nucleus</location>
    </subcellularLocation>
</comment>
<dbReference type="InterPro" id="IPR019481">
    <property type="entry name" value="TFIIIC_triple_barrel"/>
</dbReference>
<gene>
    <name evidence="13" type="primary">GTF3C6</name>
</gene>
<evidence type="ECO:0000256" key="3">
    <source>
        <dbReference type="ARBA" id="ARBA00023163"/>
    </source>
</evidence>
<name>A0A4X1VAG0_PIG</name>
<dbReference type="PANTHER" id="PTHR21860:SF2">
    <property type="entry name" value="GENERAL TRANSCRIPTION FACTOR 3C POLYPEPTIDE 6"/>
    <property type="match status" value="1"/>
</dbReference>
<dbReference type="Pfam" id="PF10419">
    <property type="entry name" value="TFIIIC_sub6"/>
    <property type="match status" value="1"/>
</dbReference>
<keyword evidence="3" id="KW-0804">Transcription</keyword>
<dbReference type="GO" id="GO:0003677">
    <property type="term" value="F:DNA binding"/>
    <property type="evidence" value="ECO:0007669"/>
    <property type="project" value="UniProtKB-KW"/>
</dbReference>
<dbReference type="FunFam" id="2.60.40.4370:FF:000001">
    <property type="entry name" value="general transcription factor 3C polypeptide 6"/>
    <property type="match status" value="1"/>
</dbReference>
<evidence type="ECO:0000313" key="13">
    <source>
        <dbReference type="Ensembl" id="ENSSSCP00070038256.1"/>
    </source>
</evidence>
<dbReference type="Gene3D" id="2.60.40.4370">
    <property type="match status" value="1"/>
</dbReference>
<comment type="subunit">
    <text evidence="7">Part of the TFIIIC subcomplex TFIIIC2, consisting of six subunits, GTF3C1, GTF3C2, GTF3C3, GTF3C4, GTF3C5 and GTF3C6. Interacts with GTF3C4 and GTF3C5.</text>
</comment>
<dbReference type="Ensembl" id="ENSSSCT00070045381.1">
    <property type="protein sequence ID" value="ENSSSCP00070038256.1"/>
    <property type="gene ID" value="ENSSSCG00070022815.1"/>
</dbReference>
<evidence type="ECO:0000256" key="7">
    <source>
        <dbReference type="ARBA" id="ARBA00065088"/>
    </source>
</evidence>
<sequence length="312" mass="34193">MPASPLSPVPLYCSHSIWARSPRVSSDTGSGPAPALRRERRGSTWAWEPPSRVLAGAVGAAGAAAGRELLPVLKMEAQAGGAGGWEAVQRSGGMAAAKEPQRGDGDEDEEEAEQLVLVELSGIIDSDFLSKVEHKCKILGINTERPILQVDGYVFAGEYEDTLGTCVIFEENVEHVDAEGNNKTVLKYKCHTMKKLSMTRTLLTEKKEGEEHKGGVEWLQIKENVYSCRPNMICNFLHDNEDEEVVAPDPDKPLELEEQEIQMKDNSNLSYEHGDPPNLEIEDSGALTDIPSETEGSVFMETQDTALEMTPR</sequence>
<feature type="region of interest" description="Disordered" evidence="11">
    <location>
        <begin position="90"/>
        <end position="110"/>
    </location>
</feature>
<evidence type="ECO:0000256" key="1">
    <source>
        <dbReference type="ARBA" id="ARBA00004123"/>
    </source>
</evidence>